<comment type="similarity">
    <text evidence="1">Belongs to the GTP cyclohydrolase I type 2/NIF3 family.</text>
</comment>
<dbReference type="AlphaFoldDB" id="A0A3B0RRP2"/>
<dbReference type="Gene3D" id="3.40.1390.30">
    <property type="entry name" value="NIF3 (NGG1p interacting factor 3)-like"/>
    <property type="match status" value="1"/>
</dbReference>
<sequence>MDLATYLAALNQRIPLSKAASWDQVGLQVGDRGTTCDKVGVCHEVTAAVVTAATEANVDLLVAYHPLLFDPVTAFVAAVSPSGRAYSLTRAGIALHIVHTAWDVAPGGSADALAAVLGLDNPTPFGPEWGSDTVKIVTFVPTENVDAVADALAGAGAGSVGHYTGANFRVEGEGRFTPGPHADPAIGVPGVPESVVETRLEMIAAKRNLASIVAALVEAHPYEEPAYDIVAVSANAGFIGRRGRRAVPQPLDEFVAHVDEILGTRSRVAGESTKEVGSVAVVPGSGGSFVGAIAGAVDVLVTGDINHHTAQAALSQGTAIVDTGHAPSERPGMKSLLRAVGELGCDTIDLTTINTNPWRE</sequence>
<dbReference type="GO" id="GO:0046872">
    <property type="term" value="F:metal ion binding"/>
    <property type="evidence" value="ECO:0007669"/>
    <property type="project" value="UniProtKB-KW"/>
</dbReference>
<name>A0A3B0RRP2_9ZZZZ</name>
<evidence type="ECO:0000256" key="2">
    <source>
        <dbReference type="ARBA" id="ARBA00022723"/>
    </source>
</evidence>
<dbReference type="PIRSF" id="PIRSF037489">
    <property type="entry name" value="UCP037489_NIF3_YqfO"/>
    <property type="match status" value="1"/>
</dbReference>
<dbReference type="Gene3D" id="3.30.70.120">
    <property type="match status" value="1"/>
</dbReference>
<dbReference type="FunFam" id="3.40.1390.30:FF:000001">
    <property type="entry name" value="GTP cyclohydrolase 1 type 2"/>
    <property type="match status" value="1"/>
</dbReference>
<evidence type="ECO:0000313" key="3">
    <source>
        <dbReference type="EMBL" id="VAV94787.1"/>
    </source>
</evidence>
<dbReference type="Pfam" id="PF01784">
    <property type="entry name" value="DUF34_NIF3"/>
    <property type="match status" value="1"/>
</dbReference>
<gene>
    <name evidence="3" type="ORF">MNBD_ACTINO02-2276</name>
</gene>
<dbReference type="InterPro" id="IPR036069">
    <property type="entry name" value="DUF34/NIF3_sf"/>
</dbReference>
<organism evidence="3">
    <name type="scientific">hydrothermal vent metagenome</name>
    <dbReference type="NCBI Taxonomy" id="652676"/>
    <lineage>
        <taxon>unclassified sequences</taxon>
        <taxon>metagenomes</taxon>
        <taxon>ecological metagenomes</taxon>
    </lineage>
</organism>
<dbReference type="NCBIfam" id="TIGR00486">
    <property type="entry name" value="YbgI_SA1388"/>
    <property type="match status" value="1"/>
</dbReference>
<dbReference type="InterPro" id="IPR017221">
    <property type="entry name" value="DUF34/NIF3_bac"/>
</dbReference>
<protein>
    <recommendedName>
        <fullName evidence="4">GTP cyclohydrolase 1 type 2 homolog YbgI</fullName>
    </recommendedName>
</protein>
<dbReference type="PANTHER" id="PTHR13799">
    <property type="entry name" value="NGG1 INTERACTING FACTOR 3"/>
    <property type="match status" value="1"/>
</dbReference>
<dbReference type="EMBL" id="UOEK01000067">
    <property type="protein sequence ID" value="VAV94787.1"/>
    <property type="molecule type" value="Genomic_DNA"/>
</dbReference>
<proteinExistence type="inferred from homology"/>
<evidence type="ECO:0008006" key="4">
    <source>
        <dbReference type="Google" id="ProtNLM"/>
    </source>
</evidence>
<reference evidence="3" key="1">
    <citation type="submission" date="2018-06" db="EMBL/GenBank/DDBJ databases">
        <authorList>
            <person name="Zhirakovskaya E."/>
        </authorList>
    </citation>
    <scope>NUCLEOTIDE SEQUENCE</scope>
</reference>
<keyword evidence="2" id="KW-0479">Metal-binding</keyword>
<dbReference type="SUPFAM" id="SSF102705">
    <property type="entry name" value="NIF3 (NGG1p interacting factor 3)-like"/>
    <property type="match status" value="1"/>
</dbReference>
<dbReference type="GO" id="GO:0005737">
    <property type="term" value="C:cytoplasm"/>
    <property type="evidence" value="ECO:0007669"/>
    <property type="project" value="TreeGrafter"/>
</dbReference>
<dbReference type="InterPro" id="IPR015867">
    <property type="entry name" value="N-reg_PII/ATP_PRibTrfase_C"/>
</dbReference>
<evidence type="ECO:0000256" key="1">
    <source>
        <dbReference type="ARBA" id="ARBA00006964"/>
    </source>
</evidence>
<dbReference type="PANTHER" id="PTHR13799:SF14">
    <property type="entry name" value="GTP CYCLOHYDROLASE 1 TYPE 2 HOMOLOG"/>
    <property type="match status" value="1"/>
</dbReference>
<accession>A0A3B0RRP2</accession>
<dbReference type="InterPro" id="IPR002678">
    <property type="entry name" value="DUF34/NIF3"/>
</dbReference>